<gene>
    <name evidence="4" type="ORF">A9D14_13015</name>
</gene>
<dbReference type="InterPro" id="IPR036856">
    <property type="entry name" value="Ald_Oxase/Xan_DH_a/b_sf"/>
</dbReference>
<dbReference type="Proteomes" id="UP000195807">
    <property type="component" value="Chromosome"/>
</dbReference>
<dbReference type="Gene3D" id="3.30.365.10">
    <property type="entry name" value="Aldehyde oxidase/xanthine dehydrogenase, molybdopterin binding domain"/>
    <property type="match status" value="4"/>
</dbReference>
<dbReference type="PANTHER" id="PTHR11908:SF132">
    <property type="entry name" value="ALDEHYDE OXIDASE 1-RELATED"/>
    <property type="match status" value="1"/>
</dbReference>
<dbReference type="GO" id="GO:0005506">
    <property type="term" value="F:iron ion binding"/>
    <property type="evidence" value="ECO:0007669"/>
    <property type="project" value="InterPro"/>
</dbReference>
<dbReference type="SUPFAM" id="SSF56003">
    <property type="entry name" value="Molybdenum cofactor-binding domain"/>
    <property type="match status" value="1"/>
</dbReference>
<dbReference type="PANTHER" id="PTHR11908">
    <property type="entry name" value="XANTHINE DEHYDROGENASE"/>
    <property type="match status" value="1"/>
</dbReference>
<proteinExistence type="predicted"/>
<dbReference type="RefSeq" id="WP_066847178.1">
    <property type="nucleotide sequence ID" value="NZ_CP019602.1"/>
</dbReference>
<evidence type="ECO:0000313" key="4">
    <source>
        <dbReference type="EMBL" id="ARU16919.1"/>
    </source>
</evidence>
<evidence type="ECO:0000259" key="3">
    <source>
        <dbReference type="SMART" id="SM01008"/>
    </source>
</evidence>
<keyword evidence="5" id="KW-1185">Reference proteome</keyword>
<dbReference type="SMART" id="SM01008">
    <property type="entry name" value="Ald_Xan_dh_C"/>
    <property type="match status" value="1"/>
</dbReference>
<dbReference type="AlphaFoldDB" id="A0A1Z1FDM0"/>
<evidence type="ECO:0000256" key="2">
    <source>
        <dbReference type="ARBA" id="ARBA00023002"/>
    </source>
</evidence>
<dbReference type="STRING" id="450378.GCA_001661675_02613"/>
<dbReference type="InterPro" id="IPR016208">
    <property type="entry name" value="Ald_Oxase/xanthine_DH-like"/>
</dbReference>
<evidence type="ECO:0000313" key="5">
    <source>
        <dbReference type="Proteomes" id="UP000195807"/>
    </source>
</evidence>
<dbReference type="InterPro" id="IPR008274">
    <property type="entry name" value="AldOxase/xan_DH_MoCoBD1"/>
</dbReference>
<dbReference type="Gene3D" id="3.90.1170.50">
    <property type="entry name" value="Aldehyde oxidase/xanthine dehydrogenase, a/b hammerhead"/>
    <property type="match status" value="1"/>
</dbReference>
<dbReference type="InterPro" id="IPR046867">
    <property type="entry name" value="AldOxase/xan_DH_MoCoBD2"/>
</dbReference>
<evidence type="ECO:0000256" key="1">
    <source>
        <dbReference type="ARBA" id="ARBA00022505"/>
    </source>
</evidence>
<feature type="domain" description="Aldehyde oxidase/xanthine dehydrogenase a/b hammerhead" evidence="3">
    <location>
        <begin position="29"/>
        <end position="142"/>
    </location>
</feature>
<dbReference type="Pfam" id="PF01315">
    <property type="entry name" value="Ald_Xan_dh_C"/>
    <property type="match status" value="1"/>
</dbReference>
<dbReference type="GO" id="GO:0016491">
    <property type="term" value="F:oxidoreductase activity"/>
    <property type="evidence" value="ECO:0007669"/>
    <property type="project" value="UniProtKB-KW"/>
</dbReference>
<keyword evidence="2" id="KW-0560">Oxidoreductase</keyword>
<dbReference type="Pfam" id="PF20256">
    <property type="entry name" value="MoCoBD_2"/>
    <property type="match status" value="1"/>
</dbReference>
<organism evidence="4 5">
    <name type="scientific">Croceicoccus marinus</name>
    <dbReference type="NCBI Taxonomy" id="450378"/>
    <lineage>
        <taxon>Bacteria</taxon>
        <taxon>Pseudomonadati</taxon>
        <taxon>Pseudomonadota</taxon>
        <taxon>Alphaproteobacteria</taxon>
        <taxon>Sphingomonadales</taxon>
        <taxon>Erythrobacteraceae</taxon>
        <taxon>Croceicoccus</taxon>
    </lineage>
</organism>
<dbReference type="Pfam" id="PF02738">
    <property type="entry name" value="MoCoBD_1"/>
    <property type="match status" value="1"/>
</dbReference>
<dbReference type="EMBL" id="CP019602">
    <property type="protein sequence ID" value="ARU16919.1"/>
    <property type="molecule type" value="Genomic_DNA"/>
</dbReference>
<keyword evidence="1" id="KW-0500">Molybdenum</keyword>
<sequence length="738" mass="79402">MAQDYNPVPRPKANMGQPIARYEALGKVTGAKIYADDLPVPGKPAYGWMVTSSIAKGRITGIDETAAKAVAGVQAILTYRNRPALGDSKTFAGGGLAITDRSPLAGPEIEHDGQPIALIVADSFEAAREASFRLKFTYEESDPAPTFGSEGVVERPLGEVNPGYEPIRFKDADAALAGSAHVIDAEYATPTQHHNPIELFSTTAYWDGPRLVLHEPSQYVWGLKYTIAEQLQIDPDNVHVVSPFVGGAFGSKGAVTHRTAMAALAAKQIGRPVKVVAMRDQGFTHNGHRQETRHHVRLGCDAGGRLTGYDHRQSEFTSRVSPYSNGGLEKTAAMYAFQAVKTDSYIVQGDRNVPTFMRSPAEVPTVYALEAAMNELAAAAGIDPVEFRKMNDTRVNPVNGAPYTSRSLNECLDAAAESFGWSRRNPAPRSMRDGDWLVGWGCSMAMYPTLMSPSTARVTLRRNGSALIEVAAHDVGTGCYTIAAQAAGERLGIDPGRIEVRMGDSRYPPGPISGGSISTASVTSAVADACDKLAAQLGVPEGAGIDARRAAVAAMTDPELEVLGRWIPPSLDEKALEAMYDGGVRITGGNLEERTMFAFGAEMVEVRVNERTREIRVPRITGAFAGGRIMNPRTAHSQYLGGLIWGISSALHEKTEIDMRRGRYVNDNIAEYLIPVNADIQQVDIIMVPEVDNEINVLGVKGIGELANVGTAAAITDAVWHATGKRIRELPVRIEDLL</sequence>
<accession>A0A1Z1FDM0</accession>
<dbReference type="InterPro" id="IPR000674">
    <property type="entry name" value="Ald_Oxase/Xan_DH_a/b"/>
</dbReference>
<reference evidence="4 5" key="1">
    <citation type="submission" date="2017-01" db="EMBL/GenBank/DDBJ databases">
        <title>Complete genome sequence of esterase-producing bacterium Croceicoccus marinus E4A9.</title>
        <authorList>
            <person name="Wu Y.-H."/>
            <person name="Cheng H."/>
            <person name="Xu L."/>
            <person name="Huo Y.-Y."/>
            <person name="Wang C.-S."/>
            <person name="Xu X.-W."/>
        </authorList>
    </citation>
    <scope>NUCLEOTIDE SEQUENCE [LARGE SCALE GENOMIC DNA]</scope>
    <source>
        <strain evidence="4 5">E4A9</strain>
    </source>
</reference>
<protein>
    <submittedName>
        <fullName evidence="4">Xanthine dehydrogenase</fullName>
    </submittedName>
</protein>
<name>A0A1Z1FDM0_9SPHN</name>
<dbReference type="KEGG" id="cman:A9D14_13015"/>
<dbReference type="InterPro" id="IPR037165">
    <property type="entry name" value="AldOxase/xan_DH_Mopterin-bd_sf"/>
</dbReference>
<dbReference type="SUPFAM" id="SSF54665">
    <property type="entry name" value="CO dehydrogenase molybdoprotein N-domain-like"/>
    <property type="match status" value="1"/>
</dbReference>